<evidence type="ECO:0008006" key="3">
    <source>
        <dbReference type="Google" id="ProtNLM"/>
    </source>
</evidence>
<evidence type="ECO:0000313" key="2">
    <source>
        <dbReference type="Proteomes" id="UP001595947"/>
    </source>
</evidence>
<protein>
    <recommendedName>
        <fullName evidence="3">PIN domain-containing protein</fullName>
    </recommendedName>
</protein>
<name>A0ABV9YX44_9PSEU</name>
<comment type="caution">
    <text evidence="1">The sequence shown here is derived from an EMBL/GenBank/DDBJ whole genome shotgun (WGS) entry which is preliminary data.</text>
</comment>
<accession>A0ABV9YX44</accession>
<feature type="non-terminal residue" evidence="1">
    <location>
        <position position="1"/>
    </location>
</feature>
<evidence type="ECO:0000313" key="1">
    <source>
        <dbReference type="EMBL" id="MFC5066388.1"/>
    </source>
</evidence>
<dbReference type="RefSeq" id="WP_378039676.1">
    <property type="nucleotide sequence ID" value="NZ_JBHSIV010000121.1"/>
</dbReference>
<dbReference type="EMBL" id="JBHSIV010000121">
    <property type="protein sequence ID" value="MFC5066388.1"/>
    <property type="molecule type" value="Genomic_DNA"/>
</dbReference>
<proteinExistence type="predicted"/>
<organism evidence="1 2">
    <name type="scientific">Actinomycetospora atypica</name>
    <dbReference type="NCBI Taxonomy" id="1290095"/>
    <lineage>
        <taxon>Bacteria</taxon>
        <taxon>Bacillati</taxon>
        <taxon>Actinomycetota</taxon>
        <taxon>Actinomycetes</taxon>
        <taxon>Pseudonocardiales</taxon>
        <taxon>Pseudonocardiaceae</taxon>
        <taxon>Actinomycetospora</taxon>
    </lineage>
</organism>
<keyword evidence="2" id="KW-1185">Reference proteome</keyword>
<dbReference type="Proteomes" id="UP001595947">
    <property type="component" value="Unassembled WGS sequence"/>
</dbReference>
<sequence length="112" mass="12093">RGSLALASWTSIAAGLGLTLLVPDAARAEALLAGPGDAALLNVLLAEPTVLVLETPEQRHRLEIDDLYDRDGVFDPLASWVVELCRTRGWPALSSDPDRLRRLDPAVEVDLL</sequence>
<gene>
    <name evidence="1" type="ORF">ACFPBZ_29585</name>
</gene>
<reference evidence="2" key="1">
    <citation type="journal article" date="2019" name="Int. J. Syst. Evol. Microbiol.">
        <title>The Global Catalogue of Microorganisms (GCM) 10K type strain sequencing project: providing services to taxonomists for standard genome sequencing and annotation.</title>
        <authorList>
            <consortium name="The Broad Institute Genomics Platform"/>
            <consortium name="The Broad Institute Genome Sequencing Center for Infectious Disease"/>
            <person name="Wu L."/>
            <person name="Ma J."/>
        </authorList>
    </citation>
    <scope>NUCLEOTIDE SEQUENCE [LARGE SCALE GENOMIC DNA]</scope>
    <source>
        <strain evidence="2">CGMCC 4.7093</strain>
    </source>
</reference>